<organism evidence="1">
    <name type="scientific">Glycine soja</name>
    <name type="common">Wild soybean</name>
    <dbReference type="NCBI Taxonomy" id="3848"/>
    <lineage>
        <taxon>Eukaryota</taxon>
        <taxon>Viridiplantae</taxon>
        <taxon>Streptophyta</taxon>
        <taxon>Embryophyta</taxon>
        <taxon>Tracheophyta</taxon>
        <taxon>Spermatophyta</taxon>
        <taxon>Magnoliopsida</taxon>
        <taxon>eudicotyledons</taxon>
        <taxon>Gunneridae</taxon>
        <taxon>Pentapetalae</taxon>
        <taxon>rosids</taxon>
        <taxon>fabids</taxon>
        <taxon>Fabales</taxon>
        <taxon>Fabaceae</taxon>
        <taxon>Papilionoideae</taxon>
        <taxon>50 kb inversion clade</taxon>
        <taxon>NPAAA clade</taxon>
        <taxon>indigoferoid/millettioid clade</taxon>
        <taxon>Phaseoleae</taxon>
        <taxon>Glycine</taxon>
        <taxon>Glycine subgen. Soja</taxon>
    </lineage>
</organism>
<dbReference type="AlphaFoldDB" id="A0A0B2NXR6"/>
<dbReference type="Proteomes" id="UP000053555">
    <property type="component" value="Unassembled WGS sequence"/>
</dbReference>
<evidence type="ECO:0000313" key="1">
    <source>
        <dbReference type="EMBL" id="KHN01946.1"/>
    </source>
</evidence>
<feature type="non-terminal residue" evidence="1">
    <location>
        <position position="1"/>
    </location>
</feature>
<evidence type="ECO:0008006" key="2">
    <source>
        <dbReference type="Google" id="ProtNLM"/>
    </source>
</evidence>
<sequence>ESEGRWFDRLIELTIGNDSKIRFWDDCWLGEVDFASIRLYLNSCHQGCLVEEMRSWIDGRWHWDLRWRRRWFKWELDSFKQIEDTIHGINLTLDVQDSWR</sequence>
<dbReference type="EMBL" id="KN670632">
    <property type="protein sequence ID" value="KHN01946.1"/>
    <property type="molecule type" value="Genomic_DNA"/>
</dbReference>
<reference evidence="1" key="1">
    <citation type="submission" date="2014-07" db="EMBL/GenBank/DDBJ databases">
        <title>Identification of a novel salt tolerance gene in wild soybean by whole-genome sequencing.</title>
        <authorList>
            <person name="Lam H.-M."/>
            <person name="Qi X."/>
            <person name="Li M.-W."/>
            <person name="Liu X."/>
            <person name="Xie M."/>
            <person name="Ni M."/>
            <person name="Xu X."/>
        </authorList>
    </citation>
    <scope>NUCLEOTIDE SEQUENCE [LARGE SCALE GENOMIC DNA]</scope>
    <source>
        <tissue evidence="1">Root</tissue>
    </source>
</reference>
<name>A0A0B2NXR6_GLYSO</name>
<protein>
    <recommendedName>
        <fullName evidence="2">Reverse transcriptase zinc-binding domain-containing protein</fullName>
    </recommendedName>
</protein>
<proteinExistence type="predicted"/>
<gene>
    <name evidence="1" type="ORF">glysoja_040778</name>
</gene>
<accession>A0A0B2NXR6</accession>